<evidence type="ECO:0000313" key="8">
    <source>
        <dbReference type="Proteomes" id="UP000481252"/>
    </source>
</evidence>
<gene>
    <name evidence="7" type="ORF">G6N74_02410</name>
</gene>
<protein>
    <submittedName>
        <fullName evidence="7">ABC transporter substrate-binding protein</fullName>
    </submittedName>
</protein>
<dbReference type="Pfam" id="PF00496">
    <property type="entry name" value="SBP_bac_5"/>
    <property type="match status" value="1"/>
</dbReference>
<dbReference type="AlphaFoldDB" id="A0A7C9VAS8"/>
<dbReference type="Gene3D" id="3.40.190.10">
    <property type="entry name" value="Periplasmic binding protein-like II"/>
    <property type="match status" value="1"/>
</dbReference>
<dbReference type="InterPro" id="IPR030678">
    <property type="entry name" value="Peptide/Ni-bd"/>
</dbReference>
<proteinExistence type="inferred from homology"/>
<dbReference type="GO" id="GO:0043190">
    <property type="term" value="C:ATP-binding cassette (ABC) transporter complex"/>
    <property type="evidence" value="ECO:0007669"/>
    <property type="project" value="InterPro"/>
</dbReference>
<comment type="subcellular location">
    <subcellularLocation>
        <location evidence="1">Periplasm</location>
    </subcellularLocation>
</comment>
<dbReference type="InterPro" id="IPR000914">
    <property type="entry name" value="SBP_5_dom"/>
</dbReference>
<comment type="similarity">
    <text evidence="2">Belongs to the bacterial solute-binding protein 5 family.</text>
</comment>
<evidence type="ECO:0000313" key="7">
    <source>
        <dbReference type="EMBL" id="NGN39908.1"/>
    </source>
</evidence>
<dbReference type="EMBL" id="JAAKZG010000001">
    <property type="protein sequence ID" value="NGN39908.1"/>
    <property type="molecule type" value="Genomic_DNA"/>
</dbReference>
<dbReference type="CDD" id="cd08498">
    <property type="entry name" value="PBP2_NikA_DppA_OppA_like_2"/>
    <property type="match status" value="1"/>
</dbReference>
<dbReference type="GO" id="GO:0015833">
    <property type="term" value="P:peptide transport"/>
    <property type="evidence" value="ECO:0007669"/>
    <property type="project" value="TreeGrafter"/>
</dbReference>
<dbReference type="InterPro" id="IPR039424">
    <property type="entry name" value="SBP_5"/>
</dbReference>
<organism evidence="7 8">
    <name type="scientific">Mesorhizobium zhangyense</name>
    <dbReference type="NCBI Taxonomy" id="1776730"/>
    <lineage>
        <taxon>Bacteria</taxon>
        <taxon>Pseudomonadati</taxon>
        <taxon>Pseudomonadota</taxon>
        <taxon>Alphaproteobacteria</taxon>
        <taxon>Hyphomicrobiales</taxon>
        <taxon>Phyllobacteriaceae</taxon>
        <taxon>Mesorhizobium</taxon>
    </lineage>
</organism>
<feature type="chain" id="PRO_5028923803" evidence="5">
    <location>
        <begin position="25"/>
        <end position="526"/>
    </location>
</feature>
<dbReference type="Proteomes" id="UP000481252">
    <property type="component" value="Unassembled WGS sequence"/>
</dbReference>
<feature type="signal peptide" evidence="5">
    <location>
        <begin position="1"/>
        <end position="24"/>
    </location>
</feature>
<dbReference type="PANTHER" id="PTHR30290">
    <property type="entry name" value="PERIPLASMIC BINDING COMPONENT OF ABC TRANSPORTER"/>
    <property type="match status" value="1"/>
</dbReference>
<keyword evidence="4 5" id="KW-0732">Signal</keyword>
<evidence type="ECO:0000259" key="6">
    <source>
        <dbReference type="Pfam" id="PF00496"/>
    </source>
</evidence>
<dbReference type="Gene3D" id="3.90.76.10">
    <property type="entry name" value="Dipeptide-binding Protein, Domain 1"/>
    <property type="match status" value="1"/>
</dbReference>
<dbReference type="PANTHER" id="PTHR30290:SF9">
    <property type="entry name" value="OLIGOPEPTIDE-BINDING PROTEIN APPA"/>
    <property type="match status" value="1"/>
</dbReference>
<keyword evidence="8" id="KW-1185">Reference proteome</keyword>
<evidence type="ECO:0000256" key="3">
    <source>
        <dbReference type="ARBA" id="ARBA00022448"/>
    </source>
</evidence>
<reference evidence="7 8" key="1">
    <citation type="submission" date="2020-02" db="EMBL/GenBank/DDBJ databases">
        <title>Genome sequence of the type strain CGMCC 1.15528 of Mesorhizobium zhangyense.</title>
        <authorList>
            <person name="Gao J."/>
            <person name="Sun J."/>
        </authorList>
    </citation>
    <scope>NUCLEOTIDE SEQUENCE [LARGE SCALE GENOMIC DNA]</scope>
    <source>
        <strain evidence="7 8">CGMCC 1.15528</strain>
    </source>
</reference>
<evidence type="ECO:0000256" key="5">
    <source>
        <dbReference type="SAM" id="SignalP"/>
    </source>
</evidence>
<dbReference type="SUPFAM" id="SSF53850">
    <property type="entry name" value="Periplasmic binding protein-like II"/>
    <property type="match status" value="1"/>
</dbReference>
<dbReference type="PIRSF" id="PIRSF002741">
    <property type="entry name" value="MppA"/>
    <property type="match status" value="1"/>
</dbReference>
<evidence type="ECO:0000256" key="2">
    <source>
        <dbReference type="ARBA" id="ARBA00005695"/>
    </source>
</evidence>
<keyword evidence="3" id="KW-0813">Transport</keyword>
<evidence type="ECO:0000256" key="1">
    <source>
        <dbReference type="ARBA" id="ARBA00004418"/>
    </source>
</evidence>
<sequence>MKSFLKTSVACIAALTLTTFSAAAENVLKWGAQRDVVSLDPYSYGDTFTIAVLNHVYEGLVRYDDNLQIAPALATSWEVVSPTLWRFHLRQGVTFHDGAPFTADDVLASLTRVSDPASPLRGNLPAYQSAKKIDDFTVEVTTTPNYPLLLNDLTNIVIFDKEWLVANKAEAPTDVGKGVEGYATAHANGTGPFKVVSRKPDAETVFEVNKAWWDKPRHNIDKIVFTPITSAATRVAALLSGEIDFTNSAPLQDIPRLQASSDIKVLASNELRTVFFVFNRTDKTIASDITDKNPMNDIKVRQAMYQSIDIDALQKKVMRGLSRNTGSMVAPAIPGYVEALDSRLPYDPDAAKKLLAEAGYPNGFTFSFVCENDGYVNEEEICQAVSSMWARVGLKATLDVAPTSLQTAKFESGKFDVGILGWANEPMIDSYSILVQVVHSKTGTSGVFNWGGWKYPEVDALIDAAGKELDREKRLDFQSEALTKIKDDVAFLPLHQQPMAWATGSKVESLVQLTDNKPRHWLTKMK</sequence>
<comment type="caution">
    <text evidence="7">The sequence shown here is derived from an EMBL/GenBank/DDBJ whole genome shotgun (WGS) entry which is preliminary data.</text>
</comment>
<dbReference type="GO" id="GO:0030288">
    <property type="term" value="C:outer membrane-bounded periplasmic space"/>
    <property type="evidence" value="ECO:0007669"/>
    <property type="project" value="UniProtKB-ARBA"/>
</dbReference>
<dbReference type="Gene3D" id="3.10.105.10">
    <property type="entry name" value="Dipeptide-binding Protein, Domain 3"/>
    <property type="match status" value="1"/>
</dbReference>
<feature type="domain" description="Solute-binding protein family 5" evidence="6">
    <location>
        <begin position="69"/>
        <end position="441"/>
    </location>
</feature>
<accession>A0A7C9VAS8</accession>
<name>A0A7C9VAS8_9HYPH</name>
<dbReference type="RefSeq" id="WP_165113837.1">
    <property type="nucleotide sequence ID" value="NZ_JAAKZG010000001.1"/>
</dbReference>
<dbReference type="GO" id="GO:1904680">
    <property type="term" value="F:peptide transmembrane transporter activity"/>
    <property type="evidence" value="ECO:0007669"/>
    <property type="project" value="TreeGrafter"/>
</dbReference>
<evidence type="ECO:0000256" key="4">
    <source>
        <dbReference type="ARBA" id="ARBA00022729"/>
    </source>
</evidence>